<accession>A0A9N9B937</accession>
<sequence length="394" mass="43883">NTQTPTPSPDTSENTQTPTSIPDTSENTSTPTPSPDTSENTPTPTPNSTIDSMKLPFEEEYSIFSDTKILDKIMFIINSQINSNSCSISTQLESISIPSETTTIISISCSDCSVDSTVETTYKGPIATTIESESESGMYSTTTFYTTTTKYYPGYTTTYWETTNGIATPHEVYIPPSTVIVVQKVTAAYADLVVDPTSMTTLSSNAGDSINLNIWKDKLNRIIICLWAIDNKYNRNINGCHNCSLDLLVFPQSEFMTRLQEAFNAAADKPFSIENLKDFLPFWQNRLKFFQTNTKEHMNFTSPIVSPAAVQRLKGVASKHEKRFIAHSNKLDEIIDTRNMNGLGLSKCLKKIQNPNTMQIWKEEVEEYMTTVSENSTITSNIGTSTVTKQNNIK</sequence>
<feature type="region of interest" description="Disordered" evidence="1">
    <location>
        <begin position="1"/>
        <end position="53"/>
    </location>
</feature>
<proteinExistence type="predicted"/>
<dbReference type="EMBL" id="CAJVPK010000898">
    <property type="protein sequence ID" value="CAG8557903.1"/>
    <property type="molecule type" value="Genomic_DNA"/>
</dbReference>
<keyword evidence="3" id="KW-1185">Reference proteome</keyword>
<evidence type="ECO:0000313" key="3">
    <source>
        <dbReference type="Proteomes" id="UP000789706"/>
    </source>
</evidence>
<organism evidence="2 3">
    <name type="scientific">Diversispora eburnea</name>
    <dbReference type="NCBI Taxonomy" id="1213867"/>
    <lineage>
        <taxon>Eukaryota</taxon>
        <taxon>Fungi</taxon>
        <taxon>Fungi incertae sedis</taxon>
        <taxon>Mucoromycota</taxon>
        <taxon>Glomeromycotina</taxon>
        <taxon>Glomeromycetes</taxon>
        <taxon>Diversisporales</taxon>
        <taxon>Diversisporaceae</taxon>
        <taxon>Diversispora</taxon>
    </lineage>
</organism>
<feature type="compositionally biased region" description="Low complexity" evidence="1">
    <location>
        <begin position="22"/>
        <end position="49"/>
    </location>
</feature>
<dbReference type="AlphaFoldDB" id="A0A9N9B937"/>
<feature type="compositionally biased region" description="Polar residues" evidence="1">
    <location>
        <begin position="1"/>
        <end position="21"/>
    </location>
</feature>
<protein>
    <submittedName>
        <fullName evidence="2">2117_t:CDS:1</fullName>
    </submittedName>
</protein>
<gene>
    <name evidence="2" type="ORF">DEBURN_LOCUS7434</name>
</gene>
<name>A0A9N9B937_9GLOM</name>
<dbReference type="Proteomes" id="UP000789706">
    <property type="component" value="Unassembled WGS sequence"/>
</dbReference>
<evidence type="ECO:0000313" key="2">
    <source>
        <dbReference type="EMBL" id="CAG8557903.1"/>
    </source>
</evidence>
<evidence type="ECO:0000256" key="1">
    <source>
        <dbReference type="SAM" id="MobiDB-lite"/>
    </source>
</evidence>
<comment type="caution">
    <text evidence="2">The sequence shown here is derived from an EMBL/GenBank/DDBJ whole genome shotgun (WGS) entry which is preliminary data.</text>
</comment>
<feature type="non-terminal residue" evidence="2">
    <location>
        <position position="394"/>
    </location>
</feature>
<reference evidence="2" key="1">
    <citation type="submission" date="2021-06" db="EMBL/GenBank/DDBJ databases">
        <authorList>
            <person name="Kallberg Y."/>
            <person name="Tangrot J."/>
            <person name="Rosling A."/>
        </authorList>
    </citation>
    <scope>NUCLEOTIDE SEQUENCE</scope>
    <source>
        <strain evidence="2">AZ414A</strain>
    </source>
</reference>